<accession>A0A291B816</accession>
<protein>
    <submittedName>
        <fullName evidence="1">Uncharacterized protein</fullName>
    </submittedName>
</protein>
<reference evidence="2" key="1">
    <citation type="submission" date="2017-04" db="EMBL/GenBank/DDBJ databases">
        <title>Genome evolution of the luminous symbionts of deep sea anglerfish.</title>
        <authorList>
            <person name="Hendry T.A."/>
        </authorList>
    </citation>
    <scope>NUCLEOTIDE SEQUENCE [LARGE SCALE GENOMIC DNA]</scope>
</reference>
<dbReference type="KEGG" id="elux:BTN50_0582"/>
<name>A0A291B816_9GAMM</name>
<evidence type="ECO:0000313" key="2">
    <source>
        <dbReference type="Proteomes" id="UP000218160"/>
    </source>
</evidence>
<organism evidence="1 2">
    <name type="scientific">Candidatus Enterovibrio altilux</name>
    <dbReference type="NCBI Taxonomy" id="1927128"/>
    <lineage>
        <taxon>Bacteria</taxon>
        <taxon>Pseudomonadati</taxon>
        <taxon>Pseudomonadota</taxon>
        <taxon>Gammaproteobacteria</taxon>
        <taxon>Vibrionales</taxon>
        <taxon>Vibrionaceae</taxon>
        <taxon>Enterovibrio</taxon>
    </lineage>
</organism>
<dbReference type="EMBL" id="CP020660">
    <property type="protein sequence ID" value="ATF09107.1"/>
    <property type="molecule type" value="Genomic_DNA"/>
</dbReference>
<dbReference type="AlphaFoldDB" id="A0A291B816"/>
<proteinExistence type="predicted"/>
<gene>
    <name evidence="1" type="ORF">BTN50_0582</name>
</gene>
<sequence>MLFCFLLAFIVGLEPCKSLNGIVNIHLAMKAVVMAASLNTRGLS</sequence>
<evidence type="ECO:0000313" key="1">
    <source>
        <dbReference type="EMBL" id="ATF09107.1"/>
    </source>
</evidence>
<keyword evidence="2" id="KW-1185">Reference proteome</keyword>
<dbReference type="Proteomes" id="UP000218160">
    <property type="component" value="Chromosome 1"/>
</dbReference>